<comment type="caution">
    <text evidence="1">The sequence shown here is derived from an EMBL/GenBank/DDBJ whole genome shotgun (WGS) entry which is preliminary data.</text>
</comment>
<organism evidence="1 2">
    <name type="scientific">Luteipulveratus halotolerans</name>
    <dbReference type="NCBI Taxonomy" id="1631356"/>
    <lineage>
        <taxon>Bacteria</taxon>
        <taxon>Bacillati</taxon>
        <taxon>Actinomycetota</taxon>
        <taxon>Actinomycetes</taxon>
        <taxon>Micrococcales</taxon>
        <taxon>Dermacoccaceae</taxon>
        <taxon>Luteipulveratus</taxon>
    </lineage>
</organism>
<evidence type="ECO:0000313" key="2">
    <source>
        <dbReference type="Proteomes" id="UP000037397"/>
    </source>
</evidence>
<keyword evidence="2" id="KW-1185">Reference proteome</keyword>
<dbReference type="Proteomes" id="UP000037397">
    <property type="component" value="Unassembled WGS sequence"/>
</dbReference>
<sequence length="90" mass="9517">MDAGGCEVTGEEHFHRSDVAGQAGAKDRAFPTHPEERRQFGAVGAGRDLVCVCGQSQARRDATFPVAQHVFECFTVAVGEGGDLLAEIAD</sequence>
<dbReference type="EMBL" id="LAIR01000002">
    <property type="protein sequence ID" value="KNX38174.1"/>
    <property type="molecule type" value="Genomic_DNA"/>
</dbReference>
<gene>
    <name evidence="1" type="ORF">VV01_15105</name>
</gene>
<proteinExistence type="predicted"/>
<evidence type="ECO:0000313" key="1">
    <source>
        <dbReference type="EMBL" id="KNX38174.1"/>
    </source>
</evidence>
<dbReference type="AlphaFoldDB" id="A0A0L6CKA7"/>
<name>A0A0L6CKA7_9MICO</name>
<accession>A0A0L6CKA7</accession>
<reference evidence="2" key="1">
    <citation type="submission" date="2015-03" db="EMBL/GenBank/DDBJ databases">
        <title>Luteipulveratus halotolerans sp. nov., a novel actinobacterium (Dermacoccaceae) from Sarawak, Malaysia.</title>
        <authorList>
            <person name="Juboi H."/>
            <person name="Basik A."/>
            <person name="Shamsul S.S."/>
            <person name="Arnold P."/>
            <person name="Schmitt E.K."/>
            <person name="Sanglier J.-J."/>
            <person name="Yeo T."/>
        </authorList>
    </citation>
    <scope>NUCLEOTIDE SEQUENCE [LARGE SCALE GENOMIC DNA]</scope>
    <source>
        <strain evidence="2">C296001</strain>
    </source>
</reference>
<protein>
    <submittedName>
        <fullName evidence="1">Uncharacterized protein</fullName>
    </submittedName>
</protein>